<name>A0A382W1X7_9ZZZZ</name>
<organism evidence="1">
    <name type="scientific">marine metagenome</name>
    <dbReference type="NCBI Taxonomy" id="408172"/>
    <lineage>
        <taxon>unclassified sequences</taxon>
        <taxon>metagenomes</taxon>
        <taxon>ecological metagenomes</taxon>
    </lineage>
</organism>
<dbReference type="Gene3D" id="2.40.160.60">
    <property type="entry name" value="Outer membrane protein transport protein (OMPP1/FadL/TodX)"/>
    <property type="match status" value="1"/>
</dbReference>
<dbReference type="AlphaFoldDB" id="A0A382W1X7"/>
<reference evidence="1" key="1">
    <citation type="submission" date="2018-05" db="EMBL/GenBank/DDBJ databases">
        <authorList>
            <person name="Lanie J.A."/>
            <person name="Ng W.-L."/>
            <person name="Kazmierczak K.M."/>
            <person name="Andrzejewski T.M."/>
            <person name="Davidsen T.M."/>
            <person name="Wayne K.J."/>
            <person name="Tettelin H."/>
            <person name="Glass J.I."/>
            <person name="Rusch D."/>
            <person name="Podicherti R."/>
            <person name="Tsui H.-C.T."/>
            <person name="Winkler M.E."/>
        </authorList>
    </citation>
    <scope>NUCLEOTIDE SEQUENCE</scope>
</reference>
<evidence type="ECO:0008006" key="2">
    <source>
        <dbReference type="Google" id="ProtNLM"/>
    </source>
</evidence>
<dbReference type="EMBL" id="UINC01156420">
    <property type="protein sequence ID" value="SVD52822.1"/>
    <property type="molecule type" value="Genomic_DNA"/>
</dbReference>
<evidence type="ECO:0000313" key="1">
    <source>
        <dbReference type="EMBL" id="SVD52822.1"/>
    </source>
</evidence>
<sequence>MSMPAITRGPVNYAGLLVSVSLIVVQAEIVSAQLPATSPAVLSMGDNYTALARGFTAIGANPAGLGMSDNPRFSLALVPVQLRIGVDPLTLNNLKHSGGFVVSGTTKAYWLDQITEAGELTSRGGFDVTPLAFTTGRVGFQISTVGEGSVKLGPDATELVLFGNAGRIGTARDLRLAGTRMDAWAATTAALSFGIPLGGAIDQTFAIGMTLKYTVGHTLVLGRDSESLIQNNPVEIDLRLPSIA</sequence>
<feature type="non-terminal residue" evidence="1">
    <location>
        <position position="244"/>
    </location>
</feature>
<proteinExistence type="predicted"/>
<protein>
    <recommendedName>
        <fullName evidence="2">DUF5723 domain-containing protein</fullName>
    </recommendedName>
</protein>
<gene>
    <name evidence="1" type="ORF">METZ01_LOCUS405676</name>
</gene>
<accession>A0A382W1X7</accession>